<dbReference type="InterPro" id="IPR001173">
    <property type="entry name" value="Glyco_trans_2-like"/>
</dbReference>
<evidence type="ECO:0000313" key="2">
    <source>
        <dbReference type="EMBL" id="SSX17421.1"/>
    </source>
</evidence>
<reference evidence="2" key="1">
    <citation type="submission" date="2018-07" db="EMBL/GenBank/DDBJ databases">
        <authorList>
            <person name="Quirk P.G."/>
            <person name="Krulwich T.A."/>
        </authorList>
    </citation>
    <scope>NUCLEOTIDE SEQUENCE</scope>
</reference>
<dbReference type="InterPro" id="IPR029044">
    <property type="entry name" value="Nucleotide-diphossugar_trans"/>
</dbReference>
<organism evidence="2">
    <name type="scientific">Culicoides sonorensis</name>
    <name type="common">Biting midge</name>
    <dbReference type="NCBI Taxonomy" id="179676"/>
    <lineage>
        <taxon>Eukaryota</taxon>
        <taxon>Metazoa</taxon>
        <taxon>Ecdysozoa</taxon>
        <taxon>Arthropoda</taxon>
        <taxon>Hexapoda</taxon>
        <taxon>Insecta</taxon>
        <taxon>Pterygota</taxon>
        <taxon>Neoptera</taxon>
        <taxon>Endopterygota</taxon>
        <taxon>Diptera</taxon>
        <taxon>Nematocera</taxon>
        <taxon>Chironomoidea</taxon>
        <taxon>Ceratopogonidae</taxon>
        <taxon>Ceratopogoninae</taxon>
        <taxon>Culicoides</taxon>
        <taxon>Monoculicoides</taxon>
    </lineage>
</organism>
<accession>A0A336LKZ0</accession>
<dbReference type="GO" id="GO:0016758">
    <property type="term" value="F:hexosyltransferase activity"/>
    <property type="evidence" value="ECO:0007669"/>
    <property type="project" value="UniProtKB-ARBA"/>
</dbReference>
<dbReference type="Pfam" id="PF00535">
    <property type="entry name" value="Glycos_transf_2"/>
    <property type="match status" value="1"/>
</dbReference>
<dbReference type="PANTHER" id="PTHR22916:SF3">
    <property type="entry name" value="UDP-GLCNAC:BETAGAL BETA-1,3-N-ACETYLGLUCOSAMINYLTRANSFERASE-LIKE PROTEIN 1"/>
    <property type="match status" value="1"/>
</dbReference>
<dbReference type="EMBL" id="UFQT01000006">
    <property type="protein sequence ID" value="SSX17421.1"/>
    <property type="molecule type" value="Genomic_DNA"/>
</dbReference>
<dbReference type="VEuPathDB" id="VectorBase:CSON013667"/>
<dbReference type="Gene3D" id="3.90.550.10">
    <property type="entry name" value="Spore Coat Polysaccharide Biosynthesis Protein SpsA, Chain A"/>
    <property type="match status" value="1"/>
</dbReference>
<protein>
    <submittedName>
        <fullName evidence="2">CSON013667 protein</fullName>
    </submittedName>
</protein>
<name>A0A336LKZ0_CULSO</name>
<evidence type="ECO:0000259" key="1">
    <source>
        <dbReference type="Pfam" id="PF00535"/>
    </source>
</evidence>
<gene>
    <name evidence="2" type="primary">CSON013667</name>
</gene>
<feature type="domain" description="Glycosyltransferase 2-like" evidence="1">
    <location>
        <begin position="6"/>
        <end position="178"/>
    </location>
</feature>
<proteinExistence type="predicted"/>
<dbReference type="PANTHER" id="PTHR22916">
    <property type="entry name" value="GLYCOSYLTRANSFERASE"/>
    <property type="match status" value="1"/>
</dbReference>
<dbReference type="AlphaFoldDB" id="A0A336LKZ0"/>
<dbReference type="SUPFAM" id="SSF53448">
    <property type="entry name" value="Nucleotide-diphospho-sugar transferases"/>
    <property type="match status" value="1"/>
</dbReference>
<sequence length="354" mass="40727">MKNKVSVIITVFNGEKWIKSCFSSIYDQKFSPDFAVEIIVFDDASNDDTSKQVMGWKTKFMEKNIELIFIPSIFTEPKGVGYGRNIAVKNSNGNWLCFQDIDDIMMPNRILNQLGAGVLLGESTIIGSKFIRNPKDSTHRFTKWANNLPPDKLSVQIYTSHGPTLIMPTWFMHRNVFDLVGGFAEDGKGTPEDLIFFYNHLNLGGQLFRIEEPLLEYTYHSEATSFSVKSETIDNIRLKQLIKSELNDVKKNYRDGFMIWNAGRQGRKFYRSLPDKWQNRVVAFCDVDSKLIGTKFNHFEPNLRKNIRSIPIISYTNLKPPVIICMKLDLTNGEFEHNLNSMNLVEGQDYILFS</sequence>